<comment type="caution">
    <text evidence="1">The sequence shown here is derived from an EMBL/GenBank/DDBJ whole genome shotgun (WGS) entry which is preliminary data.</text>
</comment>
<evidence type="ECO:0000313" key="2">
    <source>
        <dbReference type="Proteomes" id="UP001187346"/>
    </source>
</evidence>
<dbReference type="RefSeq" id="WP_317773845.1">
    <property type="nucleotide sequence ID" value="NZ_JAWMAJ010000120.1"/>
</dbReference>
<proteinExistence type="predicted"/>
<accession>A0ABU4FHX7</accession>
<name>A0ABU4FHX7_9ACTN</name>
<gene>
    <name evidence="1" type="ORF">R5A26_29980</name>
</gene>
<dbReference type="EMBL" id="JAWMAJ010000120">
    <property type="protein sequence ID" value="MDV7220179.1"/>
    <property type="molecule type" value="Genomic_DNA"/>
</dbReference>
<organism evidence="1 2">
    <name type="scientific">Streptomyces prunicolor</name>
    <dbReference type="NCBI Taxonomy" id="67348"/>
    <lineage>
        <taxon>Bacteria</taxon>
        <taxon>Bacillati</taxon>
        <taxon>Actinomycetota</taxon>
        <taxon>Actinomycetes</taxon>
        <taxon>Kitasatosporales</taxon>
        <taxon>Streptomycetaceae</taxon>
        <taxon>Streptomyces</taxon>
    </lineage>
</organism>
<protein>
    <submittedName>
        <fullName evidence="1">Uncharacterized protein</fullName>
    </submittedName>
</protein>
<keyword evidence="2" id="KW-1185">Reference proteome</keyword>
<reference evidence="1 2" key="1">
    <citation type="submission" date="2023-10" db="EMBL/GenBank/DDBJ databases">
        <title>Characterization of rhizosphere-enriched actinobacteria from wheat plants lab-grown on chernevaya soil.</title>
        <authorList>
            <person name="Tikhonova E.N."/>
            <person name="Konopkin A."/>
            <person name="Kravchenko I.K."/>
        </authorList>
    </citation>
    <scope>NUCLEOTIDE SEQUENCE [LARGE SCALE GENOMIC DNA]</scope>
    <source>
        <strain evidence="1 2">RR29</strain>
    </source>
</reference>
<evidence type="ECO:0000313" key="1">
    <source>
        <dbReference type="EMBL" id="MDV7220179.1"/>
    </source>
</evidence>
<dbReference type="Proteomes" id="UP001187346">
    <property type="component" value="Unassembled WGS sequence"/>
</dbReference>
<sequence length="139" mass="15692">MNIDFEFKRPIDVFVTLRTLLAAGMRPSGTDEVAYVIDEDGMFDWQTSAVSGLDEVISKMADRRWIDRVVGITLLFPEVDRGGDFLFHPDRTSISCVISVNPKYLAGSSRFCDIGWYLERLVPLLDQLGLSEIESRDSP</sequence>